<gene>
    <name evidence="1" type="ORF">E0H92_24565</name>
</gene>
<proteinExistence type="predicted"/>
<comment type="caution">
    <text evidence="1">The sequence shown here is derived from an EMBL/GenBank/DDBJ whole genome shotgun (WGS) entry which is preliminary data.</text>
</comment>
<accession>A0A4R0J3Q6</accession>
<sequence>MPEPTVDIAAPRVWIQKAHGETLRHYIRPADFRCTALAAELADAWLDVAPELPGSFGSVRDGIRSLLRYFDDAIHGPQSLSELSREQLDAWELHLVHIQRRDRAERHYRAVVHLFALLRRIDDDRPGYLRPEVSARLLRESRLHHIRRANVPPFPIEEVLALAETAGAMVRAALEQVRVDPSSFAGPDASLIAALHILVAASTGEPPEVIRRLTTDDVTPTYRRRRDGGPVQGSKLEALAVDYVKTRARISYTVGYTSRHPDALAAYGAVLELTAGPRAESGMKQLWLTRNAAGHVVQCNWKGLALLQNWCARYAPDLELSTPVQFRRIRKTVTTAEALDNPTRYLRTGRRHTPQTFLVHYATSPILRAEAGRVLVEAITTKFNAAVNGPTVVTPEAEDLIAAGEPAPGLDADLVKKAAIGELDTPTAACKDIKASPFAPAGQICPFTADGTCYTCGNALIMRHHLPGVLATVNRLAPHKAARMEDWNESWRDLYEYLTEHVLPSFSDDDIAAARQGVDEVPMSAGLLNQPRGEA</sequence>
<dbReference type="RefSeq" id="WP_131497848.1">
    <property type="nucleotide sequence ID" value="NZ_SJKC01000003.1"/>
</dbReference>
<evidence type="ECO:0000313" key="2">
    <source>
        <dbReference type="Proteomes" id="UP000294225"/>
    </source>
</evidence>
<protein>
    <submittedName>
        <fullName evidence="1">Uncharacterized protein</fullName>
    </submittedName>
</protein>
<dbReference type="Proteomes" id="UP000294225">
    <property type="component" value="Unassembled WGS sequence"/>
</dbReference>
<organism evidence="1 2">
    <name type="scientific">Kribbella speibonae</name>
    <dbReference type="NCBI Taxonomy" id="1572660"/>
    <lineage>
        <taxon>Bacteria</taxon>
        <taxon>Bacillati</taxon>
        <taxon>Actinomycetota</taxon>
        <taxon>Actinomycetes</taxon>
        <taxon>Propionibacteriales</taxon>
        <taxon>Kribbellaceae</taxon>
        <taxon>Kribbella</taxon>
    </lineage>
</organism>
<name>A0A4R0J3Q6_9ACTN</name>
<reference evidence="1 2" key="1">
    <citation type="submission" date="2019-02" db="EMBL/GenBank/DDBJ databases">
        <title>Kribbella capetownensis sp. nov. and Kribbella speibonae sp. nov., isolated from soil.</title>
        <authorList>
            <person name="Curtis S.M."/>
            <person name="Norton I."/>
            <person name="Everest G.J."/>
            <person name="Meyers P.R."/>
        </authorList>
    </citation>
    <scope>NUCLEOTIDE SEQUENCE [LARGE SCALE GENOMIC DNA]</scope>
    <source>
        <strain evidence="1 2">YM55</strain>
    </source>
</reference>
<dbReference type="EMBL" id="SJKC01000003">
    <property type="protein sequence ID" value="TCC35875.1"/>
    <property type="molecule type" value="Genomic_DNA"/>
</dbReference>
<dbReference type="AlphaFoldDB" id="A0A4R0J3Q6"/>
<evidence type="ECO:0000313" key="1">
    <source>
        <dbReference type="EMBL" id="TCC35875.1"/>
    </source>
</evidence>